<proteinExistence type="predicted"/>
<organism evidence="1 2">
    <name type="scientific">Brevibacillus laterosporus LMG 15441</name>
    <dbReference type="NCBI Taxonomy" id="1042163"/>
    <lineage>
        <taxon>Bacteria</taxon>
        <taxon>Bacillati</taxon>
        <taxon>Bacillota</taxon>
        <taxon>Bacilli</taxon>
        <taxon>Bacillales</taxon>
        <taxon>Paenibacillaceae</taxon>
        <taxon>Brevibacillus</taxon>
    </lineage>
</organism>
<dbReference type="KEGG" id="blr:BRLA_c018030"/>
<protein>
    <submittedName>
        <fullName evidence="1">Uncharacterized protein</fullName>
    </submittedName>
</protein>
<reference evidence="1 2" key="1">
    <citation type="journal article" date="2011" name="J. Bacteriol.">
        <title>Genome sequence of Brevibacillus laterosporus LMG 15441, a pathogen of invertebrates.</title>
        <authorList>
            <person name="Djukic M."/>
            <person name="Poehlein A."/>
            <person name="Thurmer A."/>
            <person name="Daniel R."/>
        </authorList>
    </citation>
    <scope>NUCLEOTIDE SEQUENCE [LARGE SCALE GENOMIC DNA]</scope>
    <source>
        <strain evidence="1 2">LMG 15441</strain>
    </source>
</reference>
<dbReference type="HOGENOM" id="CLU_1792786_0_0_9"/>
<dbReference type="EMBL" id="CP007806">
    <property type="protein sequence ID" value="AIG26126.1"/>
    <property type="molecule type" value="Genomic_DNA"/>
</dbReference>
<sequence length="144" mass="16616">MANLYFNEISGLDIQNSATIRTLNLPPIATGYGQPMKFESMLNIRLELLYGTRDSTFINMYFALYGFDGVQRIKIGDSSFLNSQAPPFNLLPYSTFYFPINLSWPYHTFSGTFNYYIEMNRVRKSNNIERVQITYGYLSALVLP</sequence>
<evidence type="ECO:0000313" key="2">
    <source>
        <dbReference type="Proteomes" id="UP000005850"/>
    </source>
</evidence>
<dbReference type="RefSeq" id="WP_041752045.1">
    <property type="nucleotide sequence ID" value="NZ_CP007806.1"/>
</dbReference>
<evidence type="ECO:0000313" key="1">
    <source>
        <dbReference type="EMBL" id="AIG26126.1"/>
    </source>
</evidence>
<dbReference type="Proteomes" id="UP000005850">
    <property type="component" value="Chromosome"/>
</dbReference>
<accession>A0A075R3R5</accession>
<dbReference type="AlphaFoldDB" id="A0A075R3R5"/>
<name>A0A075R3R5_BRELA</name>
<keyword evidence="2" id="KW-1185">Reference proteome</keyword>
<gene>
    <name evidence="1" type="ORF">BRLA_c018030</name>
</gene>